<protein>
    <submittedName>
        <fullName evidence="3">Serine/threonine protein phosphatase</fullName>
    </submittedName>
</protein>
<sequence>MVDVNILYTETIDLAQNSYEFRKTLEEFRDRLSFDYNLRDKHLVATVRDLEKAIFFGDIHGDLETLYTLCKKTDLLSLLRDSWYAVFLGDYVDRGYNQVETLMFVAKLKNLYPSRVITLRGNHEPYKHLTPYPHDYPNHLFNRFGKREGVELYELSREVFDLMPLALYSPGKLLAVHGGPPIIRVVKYDNIEDILRVEKDLEAIEDILWSDPVEDEELYYTSSYRGAGKLWGAPITIRTLEKLDIKLIIRGHEPVEGYRFNHRGRVLTLFSMKGHYNNTYASCLKLDLRLVDDVESVRKNIISV</sequence>
<dbReference type="PROSITE" id="PS00125">
    <property type="entry name" value="SER_THR_PHOSPHATASE"/>
    <property type="match status" value="1"/>
</dbReference>
<evidence type="ECO:0000259" key="1">
    <source>
        <dbReference type="PROSITE" id="PS00125"/>
    </source>
</evidence>
<dbReference type="EMBL" id="DTBD01000014">
    <property type="protein sequence ID" value="HGQ64020.1"/>
    <property type="molecule type" value="Genomic_DNA"/>
</dbReference>
<reference evidence="3" key="1">
    <citation type="journal article" date="2020" name="mSystems">
        <title>Genome- and Community-Level Interaction Insights into Carbon Utilization and Element Cycling Functions of Hydrothermarchaeota in Hydrothermal Sediment.</title>
        <authorList>
            <person name="Zhou Z."/>
            <person name="Liu Y."/>
            <person name="Xu W."/>
            <person name="Pan J."/>
            <person name="Luo Z.H."/>
            <person name="Li M."/>
        </authorList>
    </citation>
    <scope>NUCLEOTIDE SEQUENCE [LARGE SCALE GENOMIC DNA]</scope>
    <source>
        <strain evidence="3">SpSt-637</strain>
        <strain evidence="2">SpSt-667</strain>
    </source>
</reference>
<name>A0A7C4JJB4_9CREN</name>
<dbReference type="SUPFAM" id="SSF56300">
    <property type="entry name" value="Metallo-dependent phosphatases"/>
    <property type="match status" value="1"/>
</dbReference>
<dbReference type="Pfam" id="PF00149">
    <property type="entry name" value="Metallophos"/>
    <property type="match status" value="1"/>
</dbReference>
<dbReference type="Gene3D" id="3.60.21.10">
    <property type="match status" value="1"/>
</dbReference>
<dbReference type="PANTHER" id="PTHR11668">
    <property type="entry name" value="SERINE/THREONINE PROTEIN PHOSPHATASE"/>
    <property type="match status" value="1"/>
</dbReference>
<gene>
    <name evidence="3" type="ORF">ENU08_02095</name>
    <name evidence="2" type="ORF">ENU41_04100</name>
</gene>
<evidence type="ECO:0000313" key="2">
    <source>
        <dbReference type="EMBL" id="HGQ35845.1"/>
    </source>
</evidence>
<dbReference type="PANTHER" id="PTHR11668:SF496">
    <property type="entry name" value="SERINE_THREONINE-PROTEIN PHOSPHATASE"/>
    <property type="match status" value="1"/>
</dbReference>
<dbReference type="CDD" id="cd00144">
    <property type="entry name" value="MPP_PPP_family"/>
    <property type="match status" value="1"/>
</dbReference>
<dbReference type="InterPro" id="IPR004843">
    <property type="entry name" value="Calcineurin-like_PHP"/>
</dbReference>
<comment type="caution">
    <text evidence="3">The sequence shown here is derived from an EMBL/GenBank/DDBJ whole genome shotgun (WGS) entry which is preliminary data.</text>
</comment>
<dbReference type="EMBL" id="DTCK01000023">
    <property type="protein sequence ID" value="HGQ35845.1"/>
    <property type="molecule type" value="Genomic_DNA"/>
</dbReference>
<dbReference type="InterPro" id="IPR006186">
    <property type="entry name" value="Ser/Thr-sp_prot-phosphatase"/>
</dbReference>
<dbReference type="GO" id="GO:0016787">
    <property type="term" value="F:hydrolase activity"/>
    <property type="evidence" value="ECO:0007669"/>
    <property type="project" value="InterPro"/>
</dbReference>
<evidence type="ECO:0000313" key="3">
    <source>
        <dbReference type="EMBL" id="HGQ64020.1"/>
    </source>
</evidence>
<dbReference type="InterPro" id="IPR029052">
    <property type="entry name" value="Metallo-depent_PP-like"/>
</dbReference>
<dbReference type="AlphaFoldDB" id="A0A7C4JJB4"/>
<proteinExistence type="predicted"/>
<organism evidence="3">
    <name type="scientific">Ignisphaera aggregans</name>
    <dbReference type="NCBI Taxonomy" id="334771"/>
    <lineage>
        <taxon>Archaea</taxon>
        <taxon>Thermoproteota</taxon>
        <taxon>Thermoprotei</taxon>
        <taxon>Desulfurococcales</taxon>
        <taxon>Desulfurococcaceae</taxon>
        <taxon>Ignisphaera</taxon>
    </lineage>
</organism>
<dbReference type="PRINTS" id="PR00114">
    <property type="entry name" value="STPHPHTASE"/>
</dbReference>
<dbReference type="InterPro" id="IPR050341">
    <property type="entry name" value="PP1_catalytic_subunit"/>
</dbReference>
<feature type="domain" description="Serine/threonine specific protein phosphatases" evidence="1">
    <location>
        <begin position="119"/>
        <end position="124"/>
    </location>
</feature>
<dbReference type="SMART" id="SM00156">
    <property type="entry name" value="PP2Ac"/>
    <property type="match status" value="1"/>
</dbReference>
<accession>A0A7C4JJB4</accession>